<protein>
    <submittedName>
        <fullName evidence="1">Uncharacterized protein</fullName>
    </submittedName>
</protein>
<evidence type="ECO:0000313" key="2">
    <source>
        <dbReference type="Proteomes" id="UP000837857"/>
    </source>
</evidence>
<feature type="non-terminal residue" evidence="1">
    <location>
        <position position="102"/>
    </location>
</feature>
<proteinExistence type="predicted"/>
<gene>
    <name evidence="1" type="ORF">IPOD504_LOCUS7543</name>
</gene>
<dbReference type="EMBL" id="OW152814">
    <property type="protein sequence ID" value="CAH2050574.1"/>
    <property type="molecule type" value="Genomic_DNA"/>
</dbReference>
<dbReference type="Gene3D" id="2.40.100.10">
    <property type="entry name" value="Cyclophilin-like"/>
    <property type="match status" value="1"/>
</dbReference>
<dbReference type="InterPro" id="IPR029000">
    <property type="entry name" value="Cyclophilin-like_dom_sf"/>
</dbReference>
<sequence>MSPSGGKAVNPLCDKLNINGDHYNITPNPYKWDALFRCCTTFCFNPARKKSLLRLVDGMDVVKKMENLGSKNGTPSKKVIIAECGEMDKTVEILKPSSINAE</sequence>
<accession>A0ABN8I8K3</accession>
<organism evidence="1 2">
    <name type="scientific">Iphiclides podalirius</name>
    <name type="common">scarce swallowtail</name>
    <dbReference type="NCBI Taxonomy" id="110791"/>
    <lineage>
        <taxon>Eukaryota</taxon>
        <taxon>Metazoa</taxon>
        <taxon>Ecdysozoa</taxon>
        <taxon>Arthropoda</taxon>
        <taxon>Hexapoda</taxon>
        <taxon>Insecta</taxon>
        <taxon>Pterygota</taxon>
        <taxon>Neoptera</taxon>
        <taxon>Endopterygota</taxon>
        <taxon>Lepidoptera</taxon>
        <taxon>Glossata</taxon>
        <taxon>Ditrysia</taxon>
        <taxon>Papilionoidea</taxon>
        <taxon>Papilionidae</taxon>
        <taxon>Papilioninae</taxon>
        <taxon>Iphiclides</taxon>
    </lineage>
</organism>
<dbReference type="SUPFAM" id="SSF50891">
    <property type="entry name" value="Cyclophilin-like"/>
    <property type="match status" value="1"/>
</dbReference>
<reference evidence="1" key="1">
    <citation type="submission" date="2022-03" db="EMBL/GenBank/DDBJ databases">
        <authorList>
            <person name="Martin H S."/>
        </authorList>
    </citation>
    <scope>NUCLEOTIDE SEQUENCE</scope>
</reference>
<name>A0ABN8I8K3_9NEOP</name>
<keyword evidence="2" id="KW-1185">Reference proteome</keyword>
<evidence type="ECO:0000313" key="1">
    <source>
        <dbReference type="EMBL" id="CAH2050574.1"/>
    </source>
</evidence>
<dbReference type="Proteomes" id="UP000837857">
    <property type="component" value="Chromosome 2"/>
</dbReference>